<feature type="transmembrane region" description="Helical" evidence="1">
    <location>
        <begin position="398"/>
        <end position="419"/>
    </location>
</feature>
<name>A0A4V3BF24_9STAP</name>
<feature type="transmembrane region" description="Helical" evidence="1">
    <location>
        <begin position="371"/>
        <end position="392"/>
    </location>
</feature>
<sequence>MRIIKNNIEIIIGYVLGLIFIGIGAFIIFYGRDIVDFKEIAVNKLHMSHFTDFINIYIYAFIKILSRYINSFPVLYGIAFILYGLGFIYMSRTLKKTTQYDQFISYFYLLSALFLFLFTGVMMYTVYDIFTLIYLIAFFILMFYVLNRKRLNQDYRKMHYIVLLFFFSIAYILTQNRIYDHLAEQSVTPLDVMSLNFFFILLTLMGLSALGNYIFLHRAKKVDIQQQELSRVNRKKRDRLISRSINNQTNEAFEQLSKQSLKIDERFVLLIKRIKLNLISWIDLQDEDIPTWMRKPKWFKFFHIELLFGILMIILTLIELNNRSTLFNVSKFNVVKMQYFYEWINLAGMLIVIGSYLFFTVMIQIRNKGYFGQLFTVTFLFVKIATAFYLMLFKGINLSLFIPPVVILLLMMITPLFLYHLKKNY</sequence>
<keyword evidence="3" id="KW-1185">Reference proteome</keyword>
<feature type="transmembrane region" description="Helical" evidence="1">
    <location>
        <begin position="340"/>
        <end position="359"/>
    </location>
</feature>
<feature type="transmembrane region" description="Helical" evidence="1">
    <location>
        <begin position="129"/>
        <end position="146"/>
    </location>
</feature>
<feature type="transmembrane region" description="Helical" evidence="1">
    <location>
        <begin position="301"/>
        <end position="320"/>
    </location>
</feature>
<comment type="caution">
    <text evidence="2">The sequence shown here is derived from an EMBL/GenBank/DDBJ whole genome shotgun (WGS) entry which is preliminary data.</text>
</comment>
<keyword evidence="1" id="KW-0812">Transmembrane</keyword>
<proteinExistence type="predicted"/>
<feature type="transmembrane region" description="Helical" evidence="1">
    <location>
        <begin position="12"/>
        <end position="30"/>
    </location>
</feature>
<dbReference type="NCBIfam" id="NF047417">
    <property type="entry name" value="teichoic_AuxA"/>
    <property type="match status" value="1"/>
</dbReference>
<organism evidence="2 3">
    <name type="scientific">Macrococcus lamae</name>
    <dbReference type="NCBI Taxonomy" id="198484"/>
    <lineage>
        <taxon>Bacteria</taxon>
        <taxon>Bacillati</taxon>
        <taxon>Bacillota</taxon>
        <taxon>Bacilli</taxon>
        <taxon>Bacillales</taxon>
        <taxon>Staphylococcaceae</taxon>
        <taxon>Macrococcus</taxon>
    </lineage>
</organism>
<evidence type="ECO:0000313" key="2">
    <source>
        <dbReference type="EMBL" id="TDM12365.1"/>
    </source>
</evidence>
<keyword evidence="1" id="KW-1133">Transmembrane helix</keyword>
<dbReference type="RefSeq" id="WP_133443269.1">
    <property type="nucleotide sequence ID" value="NZ_SCWB01000004.1"/>
</dbReference>
<evidence type="ECO:0000256" key="1">
    <source>
        <dbReference type="SAM" id="Phobius"/>
    </source>
</evidence>
<reference evidence="2 3" key="1">
    <citation type="submission" date="2019-01" db="EMBL/GenBank/DDBJ databases">
        <title>Draft genome sequences of the type strains of six Macrococcus species.</title>
        <authorList>
            <person name="Mazhar S."/>
            <person name="Altermann E."/>
            <person name="Hill C."/>
            <person name="Mcauliffe O."/>
        </authorList>
    </citation>
    <scope>NUCLEOTIDE SEQUENCE [LARGE SCALE GENOMIC DNA]</scope>
    <source>
        <strain evidence="2 3">CCM4815</strain>
    </source>
</reference>
<feature type="transmembrane region" description="Helical" evidence="1">
    <location>
        <begin position="103"/>
        <end position="123"/>
    </location>
</feature>
<dbReference type="EMBL" id="SCWB01000004">
    <property type="protein sequence ID" value="TDM12365.1"/>
    <property type="molecule type" value="Genomic_DNA"/>
</dbReference>
<feature type="transmembrane region" description="Helical" evidence="1">
    <location>
        <begin position="194"/>
        <end position="216"/>
    </location>
</feature>
<gene>
    <name evidence="2" type="ORF">ERX29_03305</name>
</gene>
<feature type="transmembrane region" description="Helical" evidence="1">
    <location>
        <begin position="74"/>
        <end position="91"/>
    </location>
</feature>
<accession>A0A4V3BF24</accession>
<protein>
    <submittedName>
        <fullName evidence="2">Uncharacterized protein</fullName>
    </submittedName>
</protein>
<dbReference type="Proteomes" id="UP000294802">
    <property type="component" value="Unassembled WGS sequence"/>
</dbReference>
<keyword evidence="1" id="KW-0472">Membrane</keyword>
<dbReference type="AlphaFoldDB" id="A0A4V3BF24"/>
<evidence type="ECO:0000313" key="3">
    <source>
        <dbReference type="Proteomes" id="UP000294802"/>
    </source>
</evidence>
<feature type="transmembrane region" description="Helical" evidence="1">
    <location>
        <begin position="158"/>
        <end position="174"/>
    </location>
</feature>
<dbReference type="OrthoDB" id="2387447at2"/>